<dbReference type="Proteomes" id="UP000032141">
    <property type="component" value="Chromosome C8"/>
</dbReference>
<dbReference type="HOGENOM" id="CLU_592629_0_0_1"/>
<proteinExistence type="predicted"/>
<name>A0A0D3DKL5_BRAOL</name>
<sequence>MARSLRSDRAWLVRGLMVILELVRGRFGYVSVAFGQSVFSGSIEIRTRFYRNALRKDFFTSVVNGLLALLKLERDKIGAAPYDGCLRTLVDGIKPFVVRLGVKVLMTSFPARPLRSSLYVEVIRRVAADGILYGLSKLAGFLKTLEYWPIDKFWDLVSGCLILCLEMLETSVLGLGQDIGLIMALGGAMTTSTYVSCIVFDLLPSRFKVCDMFSAYVTYASRYCKGLVLALRLRKLLVCLRMFAAKIVVPDVFTQIAKDVVGRGLDRGTLTFKVIRPVTQSCSPGELARVTAELAGESTGDTVVLVRRDGSCRSRARRRVDRRHGRAHRAIWLVLPPSSPASRPATRSCSPGELARVMVELAGRSVSAIRNFYQIPSGVVFWIPSGNESAKDPPEGFFTCYEAFLVYCRIWFPIPGTIDHALRHFGLSISQLSVPALQHWLGVLILSYELGMDLNPGDIEGF</sequence>
<reference evidence="1 2" key="1">
    <citation type="journal article" date="2014" name="Genome Biol.">
        <title>Transcriptome and methylome profiling reveals relics of genome dominance in the mesopolyploid Brassica oleracea.</title>
        <authorList>
            <person name="Parkin I.A."/>
            <person name="Koh C."/>
            <person name="Tang H."/>
            <person name="Robinson S.J."/>
            <person name="Kagale S."/>
            <person name="Clarke W.E."/>
            <person name="Town C.D."/>
            <person name="Nixon J."/>
            <person name="Krishnakumar V."/>
            <person name="Bidwell S.L."/>
            <person name="Denoeud F."/>
            <person name="Belcram H."/>
            <person name="Links M.G."/>
            <person name="Just J."/>
            <person name="Clarke C."/>
            <person name="Bender T."/>
            <person name="Huebert T."/>
            <person name="Mason A.S."/>
            <person name="Pires J.C."/>
            <person name="Barker G."/>
            <person name="Moore J."/>
            <person name="Walley P.G."/>
            <person name="Manoli S."/>
            <person name="Batley J."/>
            <person name="Edwards D."/>
            <person name="Nelson M.N."/>
            <person name="Wang X."/>
            <person name="Paterson A.H."/>
            <person name="King G."/>
            <person name="Bancroft I."/>
            <person name="Chalhoub B."/>
            <person name="Sharpe A.G."/>
        </authorList>
    </citation>
    <scope>NUCLEOTIDE SEQUENCE</scope>
    <source>
        <strain evidence="1 2">cv. TO1000</strain>
    </source>
</reference>
<dbReference type="EnsemblPlants" id="Bo8g027040.1">
    <property type="protein sequence ID" value="Bo8g027040.1"/>
    <property type="gene ID" value="Bo8g027040"/>
</dbReference>
<dbReference type="Gramene" id="Bo8g027040.1">
    <property type="protein sequence ID" value="Bo8g027040.1"/>
    <property type="gene ID" value="Bo8g027040"/>
</dbReference>
<dbReference type="AlphaFoldDB" id="A0A0D3DKL5"/>
<keyword evidence="2" id="KW-1185">Reference proteome</keyword>
<evidence type="ECO:0000313" key="2">
    <source>
        <dbReference type="Proteomes" id="UP000032141"/>
    </source>
</evidence>
<accession>A0A0D3DKL5</accession>
<reference evidence="1" key="2">
    <citation type="submission" date="2015-03" db="UniProtKB">
        <authorList>
            <consortium name="EnsemblPlants"/>
        </authorList>
    </citation>
    <scope>IDENTIFICATION</scope>
</reference>
<organism evidence="1 2">
    <name type="scientific">Brassica oleracea var. oleracea</name>
    <dbReference type="NCBI Taxonomy" id="109376"/>
    <lineage>
        <taxon>Eukaryota</taxon>
        <taxon>Viridiplantae</taxon>
        <taxon>Streptophyta</taxon>
        <taxon>Embryophyta</taxon>
        <taxon>Tracheophyta</taxon>
        <taxon>Spermatophyta</taxon>
        <taxon>Magnoliopsida</taxon>
        <taxon>eudicotyledons</taxon>
        <taxon>Gunneridae</taxon>
        <taxon>Pentapetalae</taxon>
        <taxon>rosids</taxon>
        <taxon>malvids</taxon>
        <taxon>Brassicales</taxon>
        <taxon>Brassicaceae</taxon>
        <taxon>Brassiceae</taxon>
        <taxon>Brassica</taxon>
    </lineage>
</organism>
<evidence type="ECO:0000313" key="1">
    <source>
        <dbReference type="EnsemblPlants" id="Bo8g027040.1"/>
    </source>
</evidence>
<protein>
    <submittedName>
        <fullName evidence="1">Uncharacterized protein</fullName>
    </submittedName>
</protein>